<dbReference type="EMBL" id="LAZR01000634">
    <property type="protein sequence ID" value="KKN62143.1"/>
    <property type="molecule type" value="Genomic_DNA"/>
</dbReference>
<protein>
    <submittedName>
        <fullName evidence="1">Uncharacterized protein</fullName>
    </submittedName>
</protein>
<evidence type="ECO:0000313" key="1">
    <source>
        <dbReference type="EMBL" id="KKN62143.1"/>
    </source>
</evidence>
<organism evidence="1">
    <name type="scientific">marine sediment metagenome</name>
    <dbReference type="NCBI Taxonomy" id="412755"/>
    <lineage>
        <taxon>unclassified sequences</taxon>
        <taxon>metagenomes</taxon>
        <taxon>ecological metagenomes</taxon>
    </lineage>
</organism>
<comment type="caution">
    <text evidence="1">The sequence shown here is derived from an EMBL/GenBank/DDBJ whole genome shotgun (WGS) entry which is preliminary data.</text>
</comment>
<gene>
    <name evidence="1" type="ORF">LCGC14_0515190</name>
</gene>
<accession>A0A0F9V8E4</accession>
<name>A0A0F9V8E4_9ZZZZ</name>
<reference evidence="1" key="1">
    <citation type="journal article" date="2015" name="Nature">
        <title>Complex archaea that bridge the gap between prokaryotes and eukaryotes.</title>
        <authorList>
            <person name="Spang A."/>
            <person name="Saw J.H."/>
            <person name="Jorgensen S.L."/>
            <person name="Zaremba-Niedzwiedzka K."/>
            <person name="Martijn J."/>
            <person name="Lind A.E."/>
            <person name="van Eijk R."/>
            <person name="Schleper C."/>
            <person name="Guy L."/>
            <person name="Ettema T.J."/>
        </authorList>
    </citation>
    <scope>NUCLEOTIDE SEQUENCE</scope>
</reference>
<sequence length="71" mass="8394">MKFGERIQNKKDKRKALESANLCLDGAIKQLKKGKSPDSYLYQFCLQFKKYCKLEIKLKKNKTLRRTDLLP</sequence>
<proteinExistence type="predicted"/>
<dbReference type="AlphaFoldDB" id="A0A0F9V8E4"/>